<organism evidence="9 10">
    <name type="scientific">Sphingobium limneticum</name>
    <dbReference type="NCBI Taxonomy" id="1007511"/>
    <lineage>
        <taxon>Bacteria</taxon>
        <taxon>Pseudomonadati</taxon>
        <taxon>Pseudomonadota</taxon>
        <taxon>Alphaproteobacteria</taxon>
        <taxon>Sphingomonadales</taxon>
        <taxon>Sphingomonadaceae</taxon>
        <taxon>Sphingobium</taxon>
    </lineage>
</organism>
<evidence type="ECO:0000256" key="3">
    <source>
        <dbReference type="ARBA" id="ARBA00023237"/>
    </source>
</evidence>
<protein>
    <submittedName>
        <fullName evidence="9">TonB-dependent receptor</fullName>
    </submittedName>
</protein>
<comment type="similarity">
    <text evidence="4">Belongs to the TonB-dependent receptor family.</text>
</comment>
<evidence type="ECO:0000256" key="4">
    <source>
        <dbReference type="RuleBase" id="RU003357"/>
    </source>
</evidence>
<comment type="subcellular location">
    <subcellularLocation>
        <location evidence="1 4">Cell outer membrane</location>
    </subcellularLocation>
</comment>
<proteinExistence type="inferred from homology"/>
<comment type="caution">
    <text evidence="9">The sequence shown here is derived from an EMBL/GenBank/DDBJ whole genome shotgun (WGS) entry which is preliminary data.</text>
</comment>
<keyword evidence="4" id="KW-0798">TonB box</keyword>
<dbReference type="AlphaFoldDB" id="A0A5J5I8P7"/>
<accession>A0A5J5I8P7</accession>
<evidence type="ECO:0000313" key="10">
    <source>
        <dbReference type="Proteomes" id="UP000325933"/>
    </source>
</evidence>
<dbReference type="InterPro" id="IPR037066">
    <property type="entry name" value="Plug_dom_sf"/>
</dbReference>
<evidence type="ECO:0000256" key="5">
    <source>
        <dbReference type="SAM" id="SignalP"/>
    </source>
</evidence>
<dbReference type="RefSeq" id="WP_120253171.1">
    <property type="nucleotide sequence ID" value="NZ_VYPZ01000001.1"/>
</dbReference>
<keyword evidence="5" id="KW-0732">Signal</keyword>
<feature type="signal peptide" evidence="5">
    <location>
        <begin position="1"/>
        <end position="27"/>
    </location>
</feature>
<dbReference type="PANTHER" id="PTHR40980">
    <property type="entry name" value="PLUG DOMAIN-CONTAINING PROTEIN"/>
    <property type="match status" value="1"/>
</dbReference>
<dbReference type="InterPro" id="IPR000531">
    <property type="entry name" value="Beta-barrel_TonB"/>
</dbReference>
<keyword evidence="3" id="KW-0998">Cell outer membrane</keyword>
<dbReference type="Pfam" id="PF00593">
    <property type="entry name" value="TonB_dep_Rec_b-barrel"/>
    <property type="match status" value="1"/>
</dbReference>
<dbReference type="InterPro" id="IPR010104">
    <property type="entry name" value="TonB_rcpt_bac"/>
</dbReference>
<name>A0A5J5I8P7_9SPHN</name>
<evidence type="ECO:0000259" key="6">
    <source>
        <dbReference type="Pfam" id="PF00593"/>
    </source>
</evidence>
<feature type="domain" description="TonB-dependent receptor-like beta-barrel" evidence="6">
    <location>
        <begin position="407"/>
        <end position="877"/>
    </location>
</feature>
<sequence length="911" mass="100753">MKSRTVLNMSAALSALTFASLSVAAMAQVAPQSPDEAAAAKSDIIVTGVRGSVEAAATKKKNSKQIVDSIVAEDAGKLPDNNVPEALSRVTGVQINRERGQGQNVTIRGLSQVQTTVNGNNVNLGTDRSISLADIPAELLKSVDVYKTRTADQVEGGIAGTVNVELRRPLDLKKGLTVAGSLRGAYDEFAEKVSPYASLLLGDRFETGMGEMGFLLNGSWTKTYYQENYVESESPDTVCCEGDANSPLNNLPAQYRNAVIPYRTQYGTESGYVTRPSLSGVFQWKPSDALEFILEGSYIGSKERRSIDKMWTLNREFGTQFSGIELMPDGQTIKKLTISNPNGVPAYIEGTYNTLKRDLYTTNFETNWRPTDRALLHFSTQYSWSKDSYYYVQQILRPYNLQSATIDFVSNNYSKPIPSITFNGGDMTDPSQYGVNRFQDNAGVSKNKEIASQLDLTLELSDKSLLRSLQTGIRYNRRDVDRYYGYRDGFPRVNGRDAPLTSFPGGDQVSLIGPDLAGSPQWYRIPGKALLDSIDAVRAYIQATDPGNAVRFSSELPPSDQGQTFTSKENTFAAYAQLNYGFDVGFPIDGVVGLRAVNTWGSSTSFQYRIGPAAQSSPLIIEESSGRGNFMDYLPSVTATLHFDPKTQLRLSYTTNVSRPSFYDLRPFFFVDPNAASPRVDAGNPDLKAQREWSVDASLEHYFGRAGSASVAGYYKKASNWTYYSNEIVGDLAEYGLPGRSGSVAQLRNAGDGEFYGVEAQVQSFFDFLPGVWKNFGASLNVTRVLQARVEYPYPEDFPGAFDSVDTSKWTANAALYYDTPKFSTRVAFNYRSPYRLFVWTDNPAYSWYNGATHRLDAAVNYTPVKFMTLSIEGTNLTGNDPYRYFGKQNLLPLGVRTMARTVQGSVRFRF</sequence>
<keyword evidence="11" id="KW-1185">Reference proteome</keyword>
<feature type="domain" description="TonB-dependent receptor plug" evidence="7">
    <location>
        <begin position="60"/>
        <end position="161"/>
    </location>
</feature>
<dbReference type="Gene3D" id="2.170.130.10">
    <property type="entry name" value="TonB-dependent receptor, plug domain"/>
    <property type="match status" value="1"/>
</dbReference>
<evidence type="ECO:0000256" key="2">
    <source>
        <dbReference type="ARBA" id="ARBA00023136"/>
    </source>
</evidence>
<dbReference type="Gene3D" id="2.40.170.20">
    <property type="entry name" value="TonB-dependent receptor, beta-barrel domain"/>
    <property type="match status" value="1"/>
</dbReference>
<dbReference type="EMBL" id="VYQA01000001">
    <property type="protein sequence ID" value="KAA9033702.1"/>
    <property type="molecule type" value="Genomic_DNA"/>
</dbReference>
<dbReference type="InterPro" id="IPR012910">
    <property type="entry name" value="Plug_dom"/>
</dbReference>
<feature type="chain" id="PRO_5023814368" evidence="5">
    <location>
        <begin position="28"/>
        <end position="911"/>
    </location>
</feature>
<dbReference type="Pfam" id="PF07715">
    <property type="entry name" value="Plug"/>
    <property type="match status" value="1"/>
</dbReference>
<dbReference type="InterPro" id="IPR036942">
    <property type="entry name" value="Beta-barrel_TonB_sf"/>
</dbReference>
<dbReference type="EMBL" id="VYQB01000001">
    <property type="protein sequence ID" value="KAA9021340.1"/>
    <property type="molecule type" value="Genomic_DNA"/>
</dbReference>
<dbReference type="SUPFAM" id="SSF56935">
    <property type="entry name" value="Porins"/>
    <property type="match status" value="1"/>
</dbReference>
<keyword evidence="9" id="KW-0675">Receptor</keyword>
<evidence type="ECO:0000313" key="11">
    <source>
        <dbReference type="Proteomes" id="UP000326364"/>
    </source>
</evidence>
<dbReference type="NCBIfam" id="TIGR01782">
    <property type="entry name" value="TonB-Xanth-Caul"/>
    <property type="match status" value="1"/>
</dbReference>
<dbReference type="Proteomes" id="UP000325933">
    <property type="component" value="Unassembled WGS sequence"/>
</dbReference>
<evidence type="ECO:0000313" key="8">
    <source>
        <dbReference type="EMBL" id="KAA9021340.1"/>
    </source>
</evidence>
<reference evidence="10 11" key="1">
    <citation type="submission" date="2019-09" db="EMBL/GenBank/DDBJ databases">
        <authorList>
            <person name="Feng G."/>
        </authorList>
    </citation>
    <scope>NUCLEOTIDE SEQUENCE [LARGE SCALE GENOMIC DNA]</scope>
    <source>
        <strain evidence="9 10">KACC 19283</strain>
        <strain evidence="8 11">KACC 19284</strain>
    </source>
</reference>
<keyword evidence="2 4" id="KW-0472">Membrane</keyword>
<dbReference type="PANTHER" id="PTHR40980:SF3">
    <property type="entry name" value="TONB-DEPENDENT RECEPTOR-LIKE BETA-BARREL DOMAIN-CONTAINING PROTEIN"/>
    <property type="match status" value="1"/>
</dbReference>
<evidence type="ECO:0000313" key="9">
    <source>
        <dbReference type="EMBL" id="KAA9033702.1"/>
    </source>
</evidence>
<evidence type="ECO:0000256" key="1">
    <source>
        <dbReference type="ARBA" id="ARBA00004442"/>
    </source>
</evidence>
<gene>
    <name evidence="9" type="ORF">F4U95_01180</name>
    <name evidence="8" type="ORF">F4U96_01180</name>
</gene>
<evidence type="ECO:0000259" key="7">
    <source>
        <dbReference type="Pfam" id="PF07715"/>
    </source>
</evidence>
<dbReference type="Proteomes" id="UP000326364">
    <property type="component" value="Unassembled WGS sequence"/>
</dbReference>
<dbReference type="GO" id="GO:0009279">
    <property type="term" value="C:cell outer membrane"/>
    <property type="evidence" value="ECO:0007669"/>
    <property type="project" value="UniProtKB-SubCell"/>
</dbReference>